<evidence type="ECO:0000256" key="1">
    <source>
        <dbReference type="ARBA" id="ARBA00022679"/>
    </source>
</evidence>
<dbReference type="Gene3D" id="3.40.630.30">
    <property type="match status" value="2"/>
</dbReference>
<dbReference type="CDD" id="cd04301">
    <property type="entry name" value="NAT_SF"/>
    <property type="match status" value="1"/>
</dbReference>
<evidence type="ECO:0000256" key="2">
    <source>
        <dbReference type="ARBA" id="ARBA00023315"/>
    </source>
</evidence>
<dbReference type="OrthoDB" id="9801656at2"/>
<dbReference type="Pfam" id="PF13302">
    <property type="entry name" value="Acetyltransf_3"/>
    <property type="match status" value="1"/>
</dbReference>
<dbReference type="InterPro" id="IPR051531">
    <property type="entry name" value="N-acetyltransferase"/>
</dbReference>
<protein>
    <submittedName>
        <fullName evidence="5">Acetyltransferase family protein</fullName>
    </submittedName>
</protein>
<feature type="domain" description="N-acetyltransferase" evidence="4">
    <location>
        <begin position="142"/>
        <end position="310"/>
    </location>
</feature>
<evidence type="ECO:0000259" key="4">
    <source>
        <dbReference type="PROSITE" id="PS51186"/>
    </source>
</evidence>
<evidence type="ECO:0000313" key="6">
    <source>
        <dbReference type="Proteomes" id="UP000030635"/>
    </source>
</evidence>
<dbReference type="InterPro" id="IPR000182">
    <property type="entry name" value="GNAT_dom"/>
</dbReference>
<dbReference type="PANTHER" id="PTHR43792:SF8">
    <property type="entry name" value="[RIBOSOMAL PROTEIN US5]-ALANINE N-ACETYLTRANSFERASE"/>
    <property type="match status" value="1"/>
</dbReference>
<keyword evidence="2" id="KW-0012">Acyltransferase</keyword>
<dbReference type="HOGENOM" id="CLU_879107_0_0_9"/>
<proteinExistence type="inferred from homology"/>
<comment type="similarity">
    <text evidence="3">Belongs to the acetyltransferase family. RimJ subfamily.</text>
</comment>
<keyword evidence="1 5" id="KW-0808">Transferase</keyword>
<dbReference type="PANTHER" id="PTHR43792">
    <property type="entry name" value="GNAT FAMILY, PUTATIVE (AFU_ORTHOLOGUE AFUA_3G00765)-RELATED-RELATED"/>
    <property type="match status" value="1"/>
</dbReference>
<name>A0A0A7FZL9_9CLOT</name>
<dbReference type="PROSITE" id="PS51186">
    <property type="entry name" value="GNAT"/>
    <property type="match status" value="1"/>
</dbReference>
<dbReference type="Proteomes" id="UP000030635">
    <property type="component" value="Chromosome"/>
</dbReference>
<gene>
    <name evidence="5" type="ORF">U729_909</name>
</gene>
<accession>A0A0A7FZL9</accession>
<sequence>MSPNHNVNIALNTGSKTEYLIRDKNNISIGRFSIVELNKSSRRCNINLNFYREYHYELLRETLELLLSATFKDKDIFKVNIKVSEEINLSPFLDLGFILEGILSDNTFSNGVYKSELLLGINREDYRYKNCASMIQIEGKNISLRNLNPSDAEELLNYYKKNKKHLEKFEPTRDNDFFTIEAQRNSLNESYKQFLNGTSIDLAIIKENKIIGKLRLSNIVYGVFKSGILGYSIDEDYQGLGYMKEAVNLTVNYAFKELGLHRVEASALLENERSQGVLISTGFKKLGVNEKYLFINGMWQDHITYYKLRE</sequence>
<dbReference type="EMBL" id="CP006905">
    <property type="protein sequence ID" value="AIY85079.1"/>
    <property type="molecule type" value="Genomic_DNA"/>
</dbReference>
<reference evidence="5 6" key="1">
    <citation type="journal article" date="2015" name="Infect. Genet. Evol.">
        <title>Genomic sequences of six botulinum neurotoxin-producing strains representing three clostridial species illustrate the mobility and diversity of botulinum neurotoxin genes.</title>
        <authorList>
            <person name="Smith T.J."/>
            <person name="Hill K.K."/>
            <person name="Xie G."/>
            <person name="Foley B.T."/>
            <person name="Williamson C.H."/>
            <person name="Foster J.T."/>
            <person name="Johnson S.L."/>
            <person name="Chertkov O."/>
            <person name="Teshima H."/>
            <person name="Gibbons H.S."/>
            <person name="Johnsky L.A."/>
            <person name="Karavis M.A."/>
            <person name="Smith L.A."/>
        </authorList>
    </citation>
    <scope>NUCLEOTIDE SEQUENCE [LARGE SCALE GENOMIC DNA]</scope>
    <source>
        <strain evidence="5">Sullivan</strain>
    </source>
</reference>
<dbReference type="GO" id="GO:0008999">
    <property type="term" value="F:protein-N-terminal-alanine acetyltransferase activity"/>
    <property type="evidence" value="ECO:0007669"/>
    <property type="project" value="TreeGrafter"/>
</dbReference>
<evidence type="ECO:0000313" key="5">
    <source>
        <dbReference type="EMBL" id="AIY85079.1"/>
    </source>
</evidence>
<keyword evidence="6" id="KW-1185">Reference proteome</keyword>
<dbReference type="SUPFAM" id="SSF55729">
    <property type="entry name" value="Acyl-CoA N-acyltransferases (Nat)"/>
    <property type="match status" value="1"/>
</dbReference>
<dbReference type="RefSeq" id="WP_039312027.1">
    <property type="nucleotide sequence ID" value="NZ_CP006905.1"/>
</dbReference>
<dbReference type="eggNOG" id="COG1670">
    <property type="taxonomic scope" value="Bacteria"/>
</dbReference>
<organism evidence="5 6">
    <name type="scientific">Clostridium baratii str. Sullivan</name>
    <dbReference type="NCBI Taxonomy" id="1415775"/>
    <lineage>
        <taxon>Bacteria</taxon>
        <taxon>Bacillati</taxon>
        <taxon>Bacillota</taxon>
        <taxon>Clostridia</taxon>
        <taxon>Eubacteriales</taxon>
        <taxon>Clostridiaceae</taxon>
        <taxon>Clostridium</taxon>
    </lineage>
</organism>
<dbReference type="KEGG" id="cbv:U729_909"/>
<dbReference type="STRING" id="1561.NPD11_2083"/>
<dbReference type="AlphaFoldDB" id="A0A0A7FZL9"/>
<dbReference type="InterPro" id="IPR016181">
    <property type="entry name" value="Acyl_CoA_acyltransferase"/>
</dbReference>
<evidence type="ECO:0000256" key="3">
    <source>
        <dbReference type="ARBA" id="ARBA00038502"/>
    </source>
</evidence>
<dbReference type="GO" id="GO:0005737">
    <property type="term" value="C:cytoplasm"/>
    <property type="evidence" value="ECO:0007669"/>
    <property type="project" value="TreeGrafter"/>
</dbReference>